<proteinExistence type="predicted"/>
<dbReference type="STRING" id="75913.A0A0K0F4R3"/>
<reference evidence="3" key="2">
    <citation type="submission" date="2015-08" db="UniProtKB">
        <authorList>
            <consortium name="WormBaseParasite"/>
        </authorList>
    </citation>
    <scope>IDENTIFICATION</scope>
</reference>
<dbReference type="PANTHER" id="PTHR31840">
    <property type="entry name" value="COILED-COIL DOMAIN-CONTAINING PROTEIN 97"/>
    <property type="match status" value="1"/>
</dbReference>
<dbReference type="InterPro" id="IPR040233">
    <property type="entry name" value="CCD97-like_C"/>
</dbReference>
<sequence>MSLEELFHQIVENEMEKCDNDIKNKDDMLNEIKKLYESSKLKFIITFSSYISPPQFELFYHKSDGSKEDESYVMRMKVAYEKAKRSNGVNVGVRNDRWMMYEELSTTTDFFTDKKMRERDPQLYDTMIGKYLSDVEKEGLKPNPINSGFSGVMQQFNDSERISQRKVRCNNIKELYEEVVINGNVSLLEEDDRIPQEEDNNESDKEFLRNEFLNIMKQRFINGEDTEFFDYNSYQIKGNKKFNRIKERDLEDSYFEED</sequence>
<protein>
    <submittedName>
        <fullName evidence="3">DUF2052 domain-containing protein</fullName>
    </submittedName>
</protein>
<dbReference type="PANTHER" id="PTHR31840:SF1">
    <property type="entry name" value="COILED-COIL DOMAIN-CONTAINING PROTEIN 97"/>
    <property type="match status" value="1"/>
</dbReference>
<name>A0A0K0F4R3_STRVS</name>
<dbReference type="Proteomes" id="UP000035680">
    <property type="component" value="Unassembled WGS sequence"/>
</dbReference>
<evidence type="ECO:0000313" key="3">
    <source>
        <dbReference type="WBParaSite" id="SVE_0380300.1"/>
    </source>
</evidence>
<feature type="domain" description="CCD97-like C-terminal" evidence="1">
    <location>
        <begin position="95"/>
        <end position="258"/>
    </location>
</feature>
<dbReference type="AlphaFoldDB" id="A0A0K0F4R3"/>
<dbReference type="Pfam" id="PF09747">
    <property type="entry name" value="CCD97-like_C"/>
    <property type="match status" value="1"/>
</dbReference>
<evidence type="ECO:0000259" key="1">
    <source>
        <dbReference type="Pfam" id="PF09747"/>
    </source>
</evidence>
<evidence type="ECO:0000313" key="2">
    <source>
        <dbReference type="Proteomes" id="UP000035680"/>
    </source>
</evidence>
<keyword evidence="2" id="KW-1185">Reference proteome</keyword>
<dbReference type="InterPro" id="IPR018613">
    <property type="entry name" value="Ccdc97-like"/>
</dbReference>
<accession>A0A0K0F4R3</accession>
<dbReference type="WBParaSite" id="SVE_0380300.1">
    <property type="protein sequence ID" value="SVE_0380300.1"/>
    <property type="gene ID" value="SVE_0380300"/>
</dbReference>
<organism evidence="2 3">
    <name type="scientific">Strongyloides venezuelensis</name>
    <name type="common">Threadworm</name>
    <dbReference type="NCBI Taxonomy" id="75913"/>
    <lineage>
        <taxon>Eukaryota</taxon>
        <taxon>Metazoa</taxon>
        <taxon>Ecdysozoa</taxon>
        <taxon>Nematoda</taxon>
        <taxon>Chromadorea</taxon>
        <taxon>Rhabditida</taxon>
        <taxon>Tylenchina</taxon>
        <taxon>Panagrolaimomorpha</taxon>
        <taxon>Strongyloidoidea</taxon>
        <taxon>Strongyloididae</taxon>
        <taxon>Strongyloides</taxon>
    </lineage>
</organism>
<reference evidence="2" key="1">
    <citation type="submission" date="2014-07" db="EMBL/GenBank/DDBJ databases">
        <authorList>
            <person name="Martin A.A"/>
            <person name="De Silva N."/>
        </authorList>
    </citation>
    <scope>NUCLEOTIDE SEQUENCE</scope>
</reference>